<dbReference type="InterPro" id="IPR017788">
    <property type="entry name" value="Hda"/>
</dbReference>
<dbReference type="PANTHER" id="PTHR30050">
    <property type="entry name" value="CHROMOSOMAL REPLICATION INITIATOR PROTEIN DNAA"/>
    <property type="match status" value="1"/>
</dbReference>
<dbReference type="InterPro" id="IPR055199">
    <property type="entry name" value="Hda_lid"/>
</dbReference>
<dbReference type="GO" id="GO:0005886">
    <property type="term" value="C:plasma membrane"/>
    <property type="evidence" value="ECO:0007669"/>
    <property type="project" value="TreeGrafter"/>
</dbReference>
<dbReference type="NCBIfam" id="TIGR03420">
    <property type="entry name" value="DnaA_homol_Hda"/>
    <property type="match status" value="1"/>
</dbReference>
<dbReference type="EMBL" id="CP022423">
    <property type="protein sequence ID" value="ASM78317.1"/>
    <property type="molecule type" value="Genomic_DNA"/>
</dbReference>
<proteinExistence type="predicted"/>
<organism evidence="2 3">
    <name type="scientific">Vitreoscilla filiformis</name>
    <dbReference type="NCBI Taxonomy" id="63"/>
    <lineage>
        <taxon>Bacteria</taxon>
        <taxon>Pseudomonadati</taxon>
        <taxon>Pseudomonadota</taxon>
        <taxon>Betaproteobacteria</taxon>
        <taxon>Neisseriales</taxon>
        <taxon>Neisseriaceae</taxon>
        <taxon>Vitreoscilla</taxon>
    </lineage>
</organism>
<dbReference type="Gene3D" id="3.40.50.300">
    <property type="entry name" value="P-loop containing nucleotide triphosphate hydrolases"/>
    <property type="match status" value="1"/>
</dbReference>
<dbReference type="GO" id="GO:0032297">
    <property type="term" value="P:negative regulation of DNA-templated DNA replication initiation"/>
    <property type="evidence" value="ECO:0007669"/>
    <property type="project" value="InterPro"/>
</dbReference>
<dbReference type="AlphaFoldDB" id="A0A221KHK2"/>
<feature type="domain" description="Hda lid" evidence="1">
    <location>
        <begin position="154"/>
        <end position="217"/>
    </location>
</feature>
<evidence type="ECO:0000313" key="2">
    <source>
        <dbReference type="EMBL" id="ASM78317.1"/>
    </source>
</evidence>
<dbReference type="Gene3D" id="1.10.8.60">
    <property type="match status" value="1"/>
</dbReference>
<dbReference type="GO" id="GO:0006270">
    <property type="term" value="P:DNA replication initiation"/>
    <property type="evidence" value="ECO:0007669"/>
    <property type="project" value="TreeGrafter"/>
</dbReference>
<dbReference type="RefSeq" id="WP_089417266.1">
    <property type="nucleotide sequence ID" value="NZ_CP022423.1"/>
</dbReference>
<protein>
    <submittedName>
        <fullName evidence="2">DnaA-like protein Hda</fullName>
    </submittedName>
</protein>
<evidence type="ECO:0000313" key="3">
    <source>
        <dbReference type="Proteomes" id="UP000199729"/>
    </source>
</evidence>
<sequence length="231" mass="25693">MKQIPLPIGFEAEPTFDDVIPGENALALTCLRQMALPGPPVYLCGPAGSGKTYLLAALAHDVRHAGGRTGWFDAEAPLPWEFDEGWSLIVIDGAERLDAAHQHAAFRLFIEASTAGIQMASAGRQPPVSLNVREDLRTRFGWGPVFMLQPLSDAGMRYALDREAQRQGLTLPDEVLDYLLGHFERDLSKLMDVLHRLDRFALARKRPATVPLLKRMLAEEQQDGWDESRPL</sequence>
<keyword evidence="3" id="KW-1185">Reference proteome</keyword>
<dbReference type="OrthoDB" id="9784878at2"/>
<evidence type="ECO:0000259" key="1">
    <source>
        <dbReference type="Pfam" id="PF22688"/>
    </source>
</evidence>
<dbReference type="Proteomes" id="UP000199729">
    <property type="component" value="Chromosome"/>
</dbReference>
<accession>A0A221KHK2</accession>
<name>A0A221KHK2_VITFI</name>
<dbReference type="SUPFAM" id="SSF52540">
    <property type="entry name" value="P-loop containing nucleoside triphosphate hydrolases"/>
    <property type="match status" value="1"/>
</dbReference>
<dbReference type="InterPro" id="IPR027417">
    <property type="entry name" value="P-loop_NTPase"/>
</dbReference>
<dbReference type="GO" id="GO:0003688">
    <property type="term" value="F:DNA replication origin binding"/>
    <property type="evidence" value="ECO:0007669"/>
    <property type="project" value="TreeGrafter"/>
</dbReference>
<dbReference type="PANTHER" id="PTHR30050:SF5">
    <property type="entry name" value="DNAA REGULATORY INACTIVATOR HDA"/>
    <property type="match status" value="1"/>
</dbReference>
<dbReference type="KEGG" id="vff:VITFI_CDS2540"/>
<gene>
    <name evidence="2" type="ORF">VITFI_CDS2540</name>
</gene>
<dbReference type="Pfam" id="PF22688">
    <property type="entry name" value="Hda_lid"/>
    <property type="match status" value="1"/>
</dbReference>
<reference evidence="2 3" key="1">
    <citation type="submission" date="2017-07" db="EMBL/GenBank/DDBJ databases">
        <title>Complete Genome Sequence of the cosmetic ferment Vitreoscilla filiformis (ATCC15551).</title>
        <authorList>
            <person name="Contreras S."/>
            <person name="Sagory-Zalkind P."/>
            <person name="Blanquart H."/>
            <person name="Iltis A."/>
            <person name="Morand S.C."/>
        </authorList>
    </citation>
    <scope>NUCLEOTIDE SEQUENCE [LARGE SCALE GENOMIC DNA]</scope>
    <source>
        <strain evidence="2 3">ATCC 15551</strain>
    </source>
</reference>